<dbReference type="InterPro" id="IPR005585">
    <property type="entry name" value="DUF327"/>
</dbReference>
<dbReference type="EMBL" id="MBEW02000021">
    <property type="protein sequence ID" value="RDY20753.1"/>
    <property type="molecule type" value="Genomic_DNA"/>
</dbReference>
<dbReference type="InterPro" id="IPR024042">
    <property type="entry name" value="TM1646-like_dom_sf"/>
</dbReference>
<evidence type="ECO:0000313" key="3">
    <source>
        <dbReference type="Proteomes" id="UP000093352"/>
    </source>
</evidence>
<comment type="caution">
    <text evidence="1">The sequence shown here is derived from an EMBL/GenBank/DDBJ whole genome shotgun (WGS) entry which is preliminary data.</text>
</comment>
<gene>
    <name evidence="1" type="ORF">BBG48_008305</name>
    <name evidence="2" type="ORF">FL857_02360</name>
</gene>
<protein>
    <submittedName>
        <fullName evidence="1">DUF327 family protein</fullName>
    </submittedName>
</protein>
<dbReference type="Proteomes" id="UP000093352">
    <property type="component" value="Unassembled WGS sequence"/>
</dbReference>
<accession>A0A371IJW3</accession>
<reference evidence="1" key="2">
    <citation type="submission" date="2018-07" db="EMBL/GenBank/DDBJ databases">
        <authorList>
            <person name="Quirk P.G."/>
            <person name="Krulwich T.A."/>
        </authorList>
    </citation>
    <scope>NUCLEOTIDE SEQUENCE</scope>
    <source>
        <strain evidence="1">CCRI-22567</strain>
    </source>
</reference>
<dbReference type="OrthoDB" id="1680946at2"/>
<reference evidence="2 4" key="3">
    <citation type="submission" date="2019-07" db="EMBL/GenBank/DDBJ databases">
        <title>Criibacterium bergeronii gen. nov., sp. nov. isolated from human clinical samples.</title>
        <authorList>
            <person name="Maheux A.F."/>
            <person name="Boudreau D.K."/>
            <person name="Berube E."/>
            <person name="Brodeur S."/>
            <person name="Bernard K.A."/>
            <person name="Abed J.Y."/>
            <person name="Ducrey E."/>
            <person name="Guay E.F."/>
            <person name="Raymond F."/>
            <person name="Corbeil J."/>
            <person name="Domingo M.-C."/>
            <person name="Roy P.H."/>
            <person name="Boissinot M."/>
            <person name="Tocheva E.I."/>
            <person name="Omar R.F."/>
        </authorList>
    </citation>
    <scope>NUCLEOTIDE SEQUENCE [LARGE SCALE GENOMIC DNA]</scope>
    <source>
        <strain evidence="2 4">CCRI-24246</strain>
    </source>
</reference>
<proteinExistence type="predicted"/>
<evidence type="ECO:0000313" key="4">
    <source>
        <dbReference type="Proteomes" id="UP000319424"/>
    </source>
</evidence>
<evidence type="ECO:0000313" key="2">
    <source>
        <dbReference type="EMBL" id="TRW28325.1"/>
    </source>
</evidence>
<dbReference type="Pfam" id="PF03885">
    <property type="entry name" value="DUF327"/>
    <property type="match status" value="1"/>
</dbReference>
<dbReference type="EMBL" id="VJXW01000002">
    <property type="protein sequence ID" value="TRW28325.1"/>
    <property type="molecule type" value="Genomic_DNA"/>
</dbReference>
<dbReference type="AlphaFoldDB" id="A0A371IJW3"/>
<dbReference type="STRING" id="1871336.BBG48_05390"/>
<evidence type="ECO:0000313" key="1">
    <source>
        <dbReference type="EMBL" id="RDY20753.1"/>
    </source>
</evidence>
<dbReference type="Proteomes" id="UP000319424">
    <property type="component" value="Unassembled WGS sequence"/>
</dbReference>
<reference evidence="1 3" key="1">
    <citation type="journal article" date="2016" name="Genome Announc.">
        <title>Draft Genome Sequence of Criibacterium bergeronii gen. nov., sp. nov., Strain CCRI-22567T, Isolated from a Vaginal Sample from a Woman with Bacterial Vaginosis.</title>
        <authorList>
            <person name="Maheux A.F."/>
            <person name="Berube E."/>
            <person name="Boudreau D.K."/>
            <person name="Raymond F."/>
            <person name="Corbeil J."/>
            <person name="Roy P.H."/>
            <person name="Boissinot M."/>
            <person name="Omar R.F."/>
        </authorList>
    </citation>
    <scope>NUCLEOTIDE SEQUENCE [LARGE SCALE GENOMIC DNA]</scope>
    <source>
        <strain evidence="1 3">CCRI-22567</strain>
    </source>
</reference>
<sequence>MEGVKNTQNTVNPAVDAISKHANALKAKKMETVAKLGELEALSPKQKSRSEFLEKFKNIKSESVKEELEKIFDKITEQSDKIGDKVYLKDVLEYKKLVKEFLNVATSNSQQFSNESFLDRKGRFRNYSIVKTVDRELDNLTKDFIAGQIDHKRLLERMDSIRGMLLDIMM</sequence>
<organism evidence="1 3">
    <name type="scientific">Criibacterium bergeronii</name>
    <dbReference type="NCBI Taxonomy" id="1871336"/>
    <lineage>
        <taxon>Bacteria</taxon>
        <taxon>Bacillati</taxon>
        <taxon>Bacillota</taxon>
        <taxon>Clostridia</taxon>
        <taxon>Peptostreptococcales</taxon>
        <taxon>Filifactoraceae</taxon>
        <taxon>Criibacterium</taxon>
    </lineage>
</organism>
<name>A0A371IJW3_9FIRM</name>
<keyword evidence="3" id="KW-1185">Reference proteome</keyword>
<dbReference type="Gene3D" id="1.20.120.490">
    <property type="entry name" value="Hypothetical protein TM1646-like domain"/>
    <property type="match status" value="1"/>
</dbReference>
<dbReference type="SUPFAM" id="SSF158397">
    <property type="entry name" value="TM1646-like"/>
    <property type="match status" value="1"/>
</dbReference>